<keyword evidence="3" id="KW-1185">Reference proteome</keyword>
<sequence length="832" mass="91900">MVLMGDHGGWRLASVFMLRQAGFPIDLLEPLQSPGAVEAVRKLRAAEVELGVLAGDVRALLAGLPEASRVMPLVGQLLPLPPSLLAFATEAADDHMTALLRNYTDHAAQLRADWDSFVAAYERTSSAQREYIASLFRDDIALREVLLLSNDAQFDQLNRWLDTPREGRFDRRARRVTDMLTMYLQRLTTKNETHAHFGPISVGRFDPDATGLSWTAAELSRYSYLSHWAAEEIGRVLSERPELREAVRPRRRPLALSDNGVVHVFASTTNTGFTADWSFDEECRRELGSGERWVFERADGTRTLAELAQEWPEEGAELDRVVEELCTAGLLVAWFEPLLGEADPLPGLRNQLLPPAQEELDRFSGLVGEFGRAPHERRIEVLTELKTAFEGLTGTNANRHAGRHYADRAVLFEECHAPITDLVAGGELTKFVETELAPLYDIVLVGPRMRMRREHAVLADWVSAEFGDDRAVPLVDFYRRFTADRGQIAAHCVEVDAEIADVDDMVATTLAGSSAEDHEVVVPREDIDALLDRFPRTPPAVCNPDVMLAASSVQALDAGDFLAVVGDCHAMRELLTHSSLAPMIGERAPGVVDEMVQLYQGLLEPGEMLCDVVRVHLDKTDAQLSYPLADVEFFGRSGKDRRSVISPSDLHVTASGGRVGLWHARSGQRIRLLAPPASGPSIARDPLAAFSFPRHFGGMPIRGDGHDHLPRLRSGRVVFQRERWLVDAAELAGTGPGGVTKRENAAEMFAAEGLREKRGLPQCVFAKLPGEPKPIYVDFTSPLLVRQLFRLARTSSGTVVLSEMLPGSDDLWLTNGGRRYTSEVRCAVFSSP</sequence>
<proteinExistence type="predicted"/>
<dbReference type="InterPro" id="IPR006827">
    <property type="entry name" value="Lant_deHydtase_N"/>
</dbReference>
<dbReference type="EMBL" id="CP013290">
    <property type="protein sequence ID" value="APH02598.1"/>
    <property type="molecule type" value="Genomic_DNA"/>
</dbReference>
<dbReference type="AlphaFoldDB" id="A0A1L3MJS0"/>
<evidence type="ECO:0000259" key="1">
    <source>
        <dbReference type="Pfam" id="PF04738"/>
    </source>
</evidence>
<evidence type="ECO:0000313" key="3">
    <source>
        <dbReference type="Proteomes" id="UP000182938"/>
    </source>
</evidence>
<dbReference type="Pfam" id="PF04738">
    <property type="entry name" value="Lant_dehydr_N"/>
    <property type="match status" value="1"/>
</dbReference>
<evidence type="ECO:0000313" key="2">
    <source>
        <dbReference type="EMBL" id="APH02598.1"/>
    </source>
</evidence>
<organism evidence="2 3">
    <name type="scientific">Janibacter indicus</name>
    <dbReference type="NCBI Taxonomy" id="857417"/>
    <lineage>
        <taxon>Bacteria</taxon>
        <taxon>Bacillati</taxon>
        <taxon>Actinomycetota</taxon>
        <taxon>Actinomycetes</taxon>
        <taxon>Micrococcales</taxon>
        <taxon>Intrasporangiaceae</taxon>
        <taxon>Janibacter</taxon>
    </lineage>
</organism>
<accession>A0A1L3MJS0</accession>
<feature type="domain" description="Lantibiotic dehydratase N-terminal" evidence="1">
    <location>
        <begin position="141"/>
        <end position="787"/>
    </location>
</feature>
<reference evidence="2 3" key="1">
    <citation type="submission" date="2015-11" db="EMBL/GenBank/DDBJ databases">
        <authorList>
            <person name="Zhang Y."/>
            <person name="Guo Z."/>
        </authorList>
    </citation>
    <scope>NUCLEOTIDE SEQUENCE [LARGE SCALE GENOMIC DNA]</scope>
    <source>
        <strain evidence="2 3">YFY001</strain>
    </source>
</reference>
<gene>
    <name evidence="2" type="ORF">ASJ30_14520</name>
</gene>
<name>A0A1L3MJS0_9MICO</name>
<dbReference type="KEGG" id="jte:ASJ30_14520"/>
<protein>
    <recommendedName>
        <fullName evidence="1">Lantibiotic dehydratase N-terminal domain-containing protein</fullName>
    </recommendedName>
</protein>
<dbReference type="Proteomes" id="UP000182938">
    <property type="component" value="Chromosome"/>
</dbReference>